<gene>
    <name evidence="3" type="ORF">Cri9333_3016</name>
</gene>
<name>K9W342_9CYAN</name>
<dbReference type="Proteomes" id="UP000010472">
    <property type="component" value="Chromosome"/>
</dbReference>
<keyword evidence="1" id="KW-0732">Signal</keyword>
<dbReference type="InterPro" id="IPR018711">
    <property type="entry name" value="NAGPA"/>
</dbReference>
<feature type="signal peptide" evidence="1">
    <location>
        <begin position="1"/>
        <end position="41"/>
    </location>
</feature>
<dbReference type="PANTHER" id="PTHR40446:SF2">
    <property type="entry name" value="N-ACETYLGLUCOSAMINE-1-PHOSPHODIESTER ALPHA-N-ACETYLGLUCOSAMINIDASE"/>
    <property type="match status" value="1"/>
</dbReference>
<dbReference type="STRING" id="1173022.Cri9333_3016"/>
<dbReference type="PANTHER" id="PTHR40446">
    <property type="entry name" value="N-ACETYLGLUCOSAMINE-1-PHOSPHODIESTER ALPHA-N-ACETYLGLUCOSAMINIDASE"/>
    <property type="match status" value="1"/>
</dbReference>
<reference evidence="3 4" key="1">
    <citation type="submission" date="2012-06" db="EMBL/GenBank/DDBJ databases">
        <title>Finished chromosome of genome of Crinalium epipsammum PCC 9333.</title>
        <authorList>
            <consortium name="US DOE Joint Genome Institute"/>
            <person name="Gugger M."/>
            <person name="Coursin T."/>
            <person name="Rippka R."/>
            <person name="Tandeau De Marsac N."/>
            <person name="Huntemann M."/>
            <person name="Wei C.-L."/>
            <person name="Han J."/>
            <person name="Detter J.C."/>
            <person name="Han C."/>
            <person name="Tapia R."/>
            <person name="Davenport K."/>
            <person name="Daligault H."/>
            <person name="Erkkila T."/>
            <person name="Gu W."/>
            <person name="Munk A.C.C."/>
            <person name="Teshima H."/>
            <person name="Xu Y."/>
            <person name="Chain P."/>
            <person name="Chen A."/>
            <person name="Krypides N."/>
            <person name="Mavromatis K."/>
            <person name="Markowitz V."/>
            <person name="Szeto E."/>
            <person name="Ivanova N."/>
            <person name="Mikhailova N."/>
            <person name="Ovchinnikova G."/>
            <person name="Pagani I."/>
            <person name="Pati A."/>
            <person name="Goodwin L."/>
            <person name="Peters L."/>
            <person name="Pitluck S."/>
            <person name="Woyke T."/>
            <person name="Kerfeld C."/>
        </authorList>
    </citation>
    <scope>NUCLEOTIDE SEQUENCE [LARGE SCALE GENOMIC DNA]</scope>
    <source>
        <strain evidence="3 4">PCC 9333</strain>
    </source>
</reference>
<accession>K9W342</accession>
<evidence type="ECO:0000313" key="4">
    <source>
        <dbReference type="Proteomes" id="UP000010472"/>
    </source>
</evidence>
<sequence length="683" mass="73912">MVKMIFKTKTSCGQVRIKSLSYLKKLSLNYFSLTLLFLASAQVGQTQQVSENLSSNVALSSSITSNSPTLNPQQLAATLPQLVKQGTQISLNGRTLPIAWSQWKSGKSTRTGISDTGLMQATGVELLNTNNSNKQPVVWFSKSQKPLSLDAKLVGSYRYLDITNFSKTAGWQLQIENNILKISSPSASIKNIQQESQPLQTKDGISISPQRIIVELDKPTPWQVSQNRNEGIITIEGIAEPELIQRYTPPVVTPPTQNPTLPDEGSGNNLNLNPVPVLPFPPTSIPVPTPQPQDTSQIKLESSQNQTTIKVNVPTGWRLRASTISNPNRLVIDIAPDALVERNILWSPGVRWQQKLVNLGADRFPIVWLEVDPKQRGLTLKPIWSNSNTLVGTAPLLKIAPLSQASAAVNAGFFNRKQLVPLGAIRQDNRWVSSPILNRGAIAWNNNGNIKIGRLTLDETITTSTGENLPIFGLNSGYVQAGIARYTPTWGTTYTPLTDNEILVVVQNNQVANLVMGGKSGQTPFPIPSDGYLLTIRAKPELADVFTVDKVLRINSSTNPVEFSQYSNVVGAGPVLIQNRQIVLDAKAEKFSDAFIAEAAIRTAIATTPSGKIIIAAVHNRAGGAGPTLAEFAQLMQQMGVVDALNLDGGSSTSLYLGGQLINRSPATAARVHNGIGIFLNTP</sequence>
<evidence type="ECO:0000259" key="2">
    <source>
        <dbReference type="Pfam" id="PF09992"/>
    </source>
</evidence>
<dbReference type="KEGG" id="cep:Cri9333_3016"/>
<evidence type="ECO:0000256" key="1">
    <source>
        <dbReference type="SAM" id="SignalP"/>
    </source>
</evidence>
<proteinExistence type="predicted"/>
<dbReference type="PATRIC" id="fig|1173022.3.peg.3265"/>
<dbReference type="HOGENOM" id="CLU_014587_0_0_3"/>
<organism evidence="3 4">
    <name type="scientific">Crinalium epipsammum PCC 9333</name>
    <dbReference type="NCBI Taxonomy" id="1173022"/>
    <lineage>
        <taxon>Bacteria</taxon>
        <taxon>Bacillati</taxon>
        <taxon>Cyanobacteriota</taxon>
        <taxon>Cyanophyceae</taxon>
        <taxon>Gomontiellales</taxon>
        <taxon>Gomontiellaceae</taxon>
        <taxon>Crinalium</taxon>
    </lineage>
</organism>
<dbReference type="OrthoDB" id="9809781at2"/>
<dbReference type="eggNOG" id="COG4632">
    <property type="taxonomic scope" value="Bacteria"/>
</dbReference>
<dbReference type="eggNOG" id="COG3147">
    <property type="taxonomic scope" value="Bacteria"/>
</dbReference>
<protein>
    <recommendedName>
        <fullName evidence="2">Phosphodiester glycosidase domain-containing protein</fullName>
    </recommendedName>
</protein>
<dbReference type="AlphaFoldDB" id="K9W342"/>
<feature type="domain" description="Phosphodiester glycosidase" evidence="2">
    <location>
        <begin position="511"/>
        <end position="679"/>
    </location>
</feature>
<dbReference type="EMBL" id="CP003620">
    <property type="protein sequence ID" value="AFZ13855.1"/>
    <property type="molecule type" value="Genomic_DNA"/>
</dbReference>
<evidence type="ECO:0000313" key="3">
    <source>
        <dbReference type="EMBL" id="AFZ13855.1"/>
    </source>
</evidence>
<feature type="chain" id="PRO_5003937128" description="Phosphodiester glycosidase domain-containing protein" evidence="1">
    <location>
        <begin position="42"/>
        <end position="683"/>
    </location>
</feature>
<dbReference type="Pfam" id="PF09992">
    <property type="entry name" value="NAGPA"/>
    <property type="match status" value="1"/>
</dbReference>
<keyword evidence="4" id="KW-1185">Reference proteome</keyword>
<dbReference type="RefSeq" id="WP_015203963.1">
    <property type="nucleotide sequence ID" value="NC_019753.1"/>
</dbReference>